<sequence>MNNGHTRESKHRIAVLEDEDVETFVAFCEYAYTGDYSVPNPSDGQEAARAGVVESAPSPGNSWRGTFRSDSISSAVPPPAPSPPPEYSGSVNQDTEQGHNEPETVLMIEEEVAAEAEAEEKDEAQGKENIDKTNSPDQPPDAVDPNPEAAGDQLAADMVDEPDEWRNWTATTESKSKKTKGKKKKRGQQSVTKEPPASLTPPSTPPLDKPRDTGLPPAGVPEETVEAASGPEAAAEPNDEPAERSTEAWERPALPDEGALQEKAWIEVQYENTDGPRQAQEGPPKPVIDMSFAQQPGLSPREPGLSLWDEFAALEYLDAPLASNPPVDPSPGPEFPYLAFHAKVYVFATRYLIPALAQLCLRKLHRDLVQLSFTEPDTIESSSESRNLGGLAARQGRMVLDLLHYAYTKTARLEPISPTSATQLRENELRRLVVHYAACKVKELAKYHSEDSETGTPSVRPMDAQVERAEHPAPTSLRALLDMTTELASDLVYRMM</sequence>
<evidence type="ECO:0000313" key="2">
    <source>
        <dbReference type="EMBL" id="KAJ5114551.1"/>
    </source>
</evidence>
<feature type="region of interest" description="Disordered" evidence="1">
    <location>
        <begin position="35"/>
        <end position="257"/>
    </location>
</feature>
<organism evidence="2 3">
    <name type="scientific">Penicillium alfredii</name>
    <dbReference type="NCBI Taxonomy" id="1506179"/>
    <lineage>
        <taxon>Eukaryota</taxon>
        <taxon>Fungi</taxon>
        <taxon>Dikarya</taxon>
        <taxon>Ascomycota</taxon>
        <taxon>Pezizomycotina</taxon>
        <taxon>Eurotiomycetes</taxon>
        <taxon>Eurotiomycetidae</taxon>
        <taxon>Eurotiales</taxon>
        <taxon>Aspergillaceae</taxon>
        <taxon>Penicillium</taxon>
    </lineage>
</organism>
<reference evidence="2" key="2">
    <citation type="journal article" date="2023" name="IMA Fungus">
        <title>Comparative genomic study of the Penicillium genus elucidates a diverse pangenome and 15 lateral gene transfer events.</title>
        <authorList>
            <person name="Petersen C."/>
            <person name="Sorensen T."/>
            <person name="Nielsen M.R."/>
            <person name="Sondergaard T.E."/>
            <person name="Sorensen J.L."/>
            <person name="Fitzpatrick D.A."/>
            <person name="Frisvad J.C."/>
            <person name="Nielsen K.L."/>
        </authorList>
    </citation>
    <scope>NUCLEOTIDE SEQUENCE</scope>
    <source>
        <strain evidence="2">IBT 34128</strain>
    </source>
</reference>
<dbReference type="AlphaFoldDB" id="A0A9W9G9F1"/>
<keyword evidence="3" id="KW-1185">Reference proteome</keyword>
<proteinExistence type="predicted"/>
<dbReference type="EMBL" id="JAPMSZ010000001">
    <property type="protein sequence ID" value="KAJ5114551.1"/>
    <property type="molecule type" value="Genomic_DNA"/>
</dbReference>
<feature type="compositionally biased region" description="Low complexity" evidence="1">
    <location>
        <begin position="226"/>
        <end position="236"/>
    </location>
</feature>
<dbReference type="OrthoDB" id="448954at2759"/>
<dbReference type="PANTHER" id="PTHR47843:SF2">
    <property type="entry name" value="BTB DOMAIN-CONTAINING PROTEIN"/>
    <property type="match status" value="1"/>
</dbReference>
<feature type="compositionally biased region" description="Pro residues" evidence="1">
    <location>
        <begin position="76"/>
        <end position="86"/>
    </location>
</feature>
<feature type="compositionally biased region" description="Acidic residues" evidence="1">
    <location>
        <begin position="108"/>
        <end position="122"/>
    </location>
</feature>
<evidence type="ECO:0008006" key="4">
    <source>
        <dbReference type="Google" id="ProtNLM"/>
    </source>
</evidence>
<dbReference type="GeneID" id="81390062"/>
<comment type="caution">
    <text evidence="2">The sequence shown here is derived from an EMBL/GenBank/DDBJ whole genome shotgun (WGS) entry which is preliminary data.</text>
</comment>
<accession>A0A9W9G9F1</accession>
<protein>
    <recommendedName>
        <fullName evidence="4">BTB domain-containing protein</fullName>
    </recommendedName>
</protein>
<gene>
    <name evidence="2" type="ORF">NUU61_000310</name>
</gene>
<dbReference type="PANTHER" id="PTHR47843">
    <property type="entry name" value="BTB DOMAIN-CONTAINING PROTEIN-RELATED"/>
    <property type="match status" value="1"/>
</dbReference>
<feature type="compositionally biased region" description="Pro residues" evidence="1">
    <location>
        <begin position="198"/>
        <end position="207"/>
    </location>
</feature>
<evidence type="ECO:0000256" key="1">
    <source>
        <dbReference type="SAM" id="MobiDB-lite"/>
    </source>
</evidence>
<dbReference type="RefSeq" id="XP_056515744.1">
    <property type="nucleotide sequence ID" value="XM_056650894.1"/>
</dbReference>
<reference evidence="2" key="1">
    <citation type="submission" date="2022-11" db="EMBL/GenBank/DDBJ databases">
        <authorList>
            <person name="Petersen C."/>
        </authorList>
    </citation>
    <scope>NUCLEOTIDE SEQUENCE</scope>
    <source>
        <strain evidence="2">IBT 34128</strain>
    </source>
</reference>
<feature type="compositionally biased region" description="Basic residues" evidence="1">
    <location>
        <begin position="177"/>
        <end position="187"/>
    </location>
</feature>
<evidence type="ECO:0000313" key="3">
    <source>
        <dbReference type="Proteomes" id="UP001141434"/>
    </source>
</evidence>
<dbReference type="Proteomes" id="UP001141434">
    <property type="component" value="Unassembled WGS sequence"/>
</dbReference>
<name>A0A9W9G9F1_9EURO</name>
<feature type="compositionally biased region" description="Basic and acidic residues" evidence="1">
    <location>
        <begin position="241"/>
        <end position="254"/>
    </location>
</feature>